<dbReference type="AlphaFoldDB" id="S4Y3M3"/>
<sequence>MGARADRAGEREAAARWVVARHRRWGGALRRWARGSRRLSIGRAGARRWRGGAGAGRDADMAEPLERELAMLSGEEMAAALGLGGAPAWVRRAGRAAFALPSWPLGRALARFDRRVGEAGIHVAAREALSGFGARWTADAAPPPRGALLVVSNHPGAYDALALMAAIGRGDLMIVAAERRFLRALPHVSERLLFVPIDGGGGGRELAARTAGVRRALRHLRGGGALLHFPAGRIEADPAFAGDGDALLGAWHPSAGALLRAAAAAGGRVAVAVVSGVHSRRAKRLAVTRWAERRGISTLAPLLQVALPGFDDVDVRVRLGEAREAAAAAGGGDDDAALTRRLQEEAARLLAGGARGFPRRG</sequence>
<evidence type="ECO:0000313" key="3">
    <source>
        <dbReference type="Proteomes" id="UP000014803"/>
    </source>
</evidence>
<dbReference type="InterPro" id="IPR002123">
    <property type="entry name" value="Plipid/glycerol_acylTrfase"/>
</dbReference>
<dbReference type="PATRIC" id="fig|1254432.3.peg.7710"/>
<dbReference type="GO" id="GO:0016746">
    <property type="term" value="F:acyltransferase activity"/>
    <property type="evidence" value="ECO:0007669"/>
    <property type="project" value="InterPro"/>
</dbReference>
<protein>
    <recommendedName>
        <fullName evidence="1">Phospholipid/glycerol acyltransferase domain-containing protein</fullName>
    </recommendedName>
</protein>
<reference evidence="2 3" key="1">
    <citation type="journal article" date="2013" name="Sci. Rep.">
        <title>Extraordinary expansion of a Sorangium cellulosum genome from an alkaline milieu.</title>
        <authorList>
            <person name="Han K."/>
            <person name="Li Z.F."/>
            <person name="Peng R."/>
            <person name="Zhu L.P."/>
            <person name="Zhou T."/>
            <person name="Wang L.G."/>
            <person name="Li S.G."/>
            <person name="Zhang X.B."/>
            <person name="Hu W."/>
            <person name="Wu Z.H."/>
            <person name="Qin N."/>
            <person name="Li Y.Z."/>
        </authorList>
    </citation>
    <scope>NUCLEOTIDE SEQUENCE [LARGE SCALE GENOMIC DNA]</scope>
    <source>
        <strain evidence="2 3">So0157-2</strain>
    </source>
</reference>
<dbReference type="Pfam" id="PF01553">
    <property type="entry name" value="Acyltransferase"/>
    <property type="match status" value="1"/>
</dbReference>
<evidence type="ECO:0000259" key="1">
    <source>
        <dbReference type="SMART" id="SM00563"/>
    </source>
</evidence>
<evidence type="ECO:0000313" key="2">
    <source>
        <dbReference type="EMBL" id="AGP39061.1"/>
    </source>
</evidence>
<dbReference type="SMART" id="SM00563">
    <property type="entry name" value="PlsC"/>
    <property type="match status" value="1"/>
</dbReference>
<proteinExistence type="predicted"/>
<dbReference type="Proteomes" id="UP000014803">
    <property type="component" value="Chromosome"/>
</dbReference>
<dbReference type="STRING" id="1254432.SCE1572_34005"/>
<feature type="domain" description="Phospholipid/glycerol acyltransferase" evidence="1">
    <location>
        <begin position="148"/>
        <end position="277"/>
    </location>
</feature>
<accession>S4Y3M3</accession>
<name>S4Y3M3_SORCE</name>
<organism evidence="2 3">
    <name type="scientific">Sorangium cellulosum So0157-2</name>
    <dbReference type="NCBI Taxonomy" id="1254432"/>
    <lineage>
        <taxon>Bacteria</taxon>
        <taxon>Pseudomonadati</taxon>
        <taxon>Myxococcota</taxon>
        <taxon>Polyangia</taxon>
        <taxon>Polyangiales</taxon>
        <taxon>Polyangiaceae</taxon>
        <taxon>Sorangium</taxon>
    </lineage>
</organism>
<gene>
    <name evidence="2" type="ORF">SCE1572_34005</name>
</gene>
<dbReference type="KEGG" id="scu:SCE1572_34005"/>
<dbReference type="eggNOG" id="COG0204">
    <property type="taxonomic scope" value="Bacteria"/>
</dbReference>
<dbReference type="EMBL" id="CP003969">
    <property type="protein sequence ID" value="AGP39061.1"/>
    <property type="molecule type" value="Genomic_DNA"/>
</dbReference>
<dbReference type="HOGENOM" id="CLU_767040_0_0_7"/>